<keyword evidence="3" id="KW-1133">Transmembrane helix</keyword>
<dbReference type="OrthoDB" id="191139at2759"/>
<dbReference type="Proteomes" id="UP000554482">
    <property type="component" value="Unassembled WGS sequence"/>
</dbReference>
<gene>
    <name evidence="4" type="ORF">FRX31_033667</name>
</gene>
<dbReference type="PANTHER" id="PTHR31651:SF33">
    <property type="entry name" value="PROTEIN PIN-LIKES 1"/>
    <property type="match status" value="1"/>
</dbReference>
<feature type="transmembrane region" description="Helical" evidence="3">
    <location>
        <begin position="84"/>
        <end position="104"/>
    </location>
</feature>
<dbReference type="EMBL" id="JABWDY010042298">
    <property type="protein sequence ID" value="KAF5176746.1"/>
    <property type="molecule type" value="Genomic_DNA"/>
</dbReference>
<accession>A0A7J6UVX3</accession>
<keyword evidence="3" id="KW-0812">Transmembrane</keyword>
<evidence type="ECO:0000256" key="1">
    <source>
        <dbReference type="ARBA" id="ARBA00004308"/>
    </source>
</evidence>
<reference evidence="4 5" key="1">
    <citation type="submission" date="2020-06" db="EMBL/GenBank/DDBJ databases">
        <title>Transcriptomic and genomic resources for Thalictrum thalictroides and T. hernandezii: Facilitating candidate gene discovery in an emerging model plant lineage.</title>
        <authorList>
            <person name="Arias T."/>
            <person name="Riano-Pachon D.M."/>
            <person name="Di Stilio V.S."/>
        </authorList>
    </citation>
    <scope>NUCLEOTIDE SEQUENCE [LARGE SCALE GENOMIC DNA]</scope>
    <source>
        <strain evidence="5">cv. WT478/WT964</strain>
        <tissue evidence="4">Leaves</tissue>
    </source>
</reference>
<dbReference type="InterPro" id="IPR045033">
    <property type="entry name" value="PILS1/3/4/5/7"/>
</dbReference>
<dbReference type="AlphaFoldDB" id="A0A7J6UVX3"/>
<evidence type="ECO:0000256" key="3">
    <source>
        <dbReference type="SAM" id="Phobius"/>
    </source>
</evidence>
<feature type="non-terminal residue" evidence="4">
    <location>
        <position position="1"/>
    </location>
</feature>
<dbReference type="GO" id="GO:0012505">
    <property type="term" value="C:endomembrane system"/>
    <property type="evidence" value="ECO:0007669"/>
    <property type="project" value="UniProtKB-SubCell"/>
</dbReference>
<keyword evidence="3" id="KW-0472">Membrane</keyword>
<evidence type="ECO:0000313" key="4">
    <source>
        <dbReference type="EMBL" id="KAF5176746.1"/>
    </source>
</evidence>
<comment type="caution">
    <text evidence="4">The sequence shown here is derived from an EMBL/GenBank/DDBJ whole genome shotgun (WGS) entry which is preliminary data.</text>
</comment>
<proteinExistence type="predicted"/>
<evidence type="ECO:0000256" key="2">
    <source>
        <dbReference type="ARBA" id="ARBA00022448"/>
    </source>
</evidence>
<sequence>MRVSSSKMIKEIDGSVDGMIEGAVNISSRNCCEPQLQECSISEDNVDRCTLPIEISGEKVEDPGSIKCKLQLKMLAKKINLERLLAPSTIGAIAGFIVGVIPPFRRLMIGESAPLHVIQDSAFLLG</sequence>
<name>A0A7J6UVX3_THATH</name>
<dbReference type="GO" id="GO:0080162">
    <property type="term" value="P:endoplasmic reticulum to cytosol auxin transport"/>
    <property type="evidence" value="ECO:0007669"/>
    <property type="project" value="InterPro"/>
</dbReference>
<comment type="subcellular location">
    <subcellularLocation>
        <location evidence="1">Endomembrane system</location>
    </subcellularLocation>
</comment>
<evidence type="ECO:0000313" key="5">
    <source>
        <dbReference type="Proteomes" id="UP000554482"/>
    </source>
</evidence>
<protein>
    <submittedName>
        <fullName evidence="4">Uncharacterized protein</fullName>
    </submittedName>
</protein>
<keyword evidence="2" id="KW-0813">Transport</keyword>
<keyword evidence="5" id="KW-1185">Reference proteome</keyword>
<dbReference type="PANTHER" id="PTHR31651">
    <property type="match status" value="1"/>
</dbReference>
<organism evidence="4 5">
    <name type="scientific">Thalictrum thalictroides</name>
    <name type="common">Rue-anemone</name>
    <name type="synonym">Anemone thalictroides</name>
    <dbReference type="NCBI Taxonomy" id="46969"/>
    <lineage>
        <taxon>Eukaryota</taxon>
        <taxon>Viridiplantae</taxon>
        <taxon>Streptophyta</taxon>
        <taxon>Embryophyta</taxon>
        <taxon>Tracheophyta</taxon>
        <taxon>Spermatophyta</taxon>
        <taxon>Magnoliopsida</taxon>
        <taxon>Ranunculales</taxon>
        <taxon>Ranunculaceae</taxon>
        <taxon>Thalictroideae</taxon>
        <taxon>Thalictrum</taxon>
    </lineage>
</organism>